<sequence length="254" mass="28252">MKFIDKLRRRMDEVKNVLAIGLDTDIERLPEKFSKDSHGMYEFNCMIIESTKNLACAYKINSAFYESSGYDGMRTLQKTRDLIGDIPVIYDAKRGDIESTAKAYAKAAFELFDFDAITLSPYMGEDALNPFLKYEEKYSFVLCLSSNKSADNFEYHGEPPLYSEVAHLVNQKNYESGNCGLVVGATVAGRLAEISKMAPKSLILIPGIGTQGGDAYAVMHSVDHQKIIVNVSRAIIFADDPVASAMNYSKILSF</sequence>
<keyword evidence="4" id="KW-0665">Pyrimidine biosynthesis</keyword>
<dbReference type="PANTHER" id="PTHR43375">
    <property type="entry name" value="OROTIDINE 5'-PHOSPHATE DECARBOXYLASE"/>
    <property type="match status" value="1"/>
</dbReference>
<reference evidence="9" key="1">
    <citation type="journal article" date="2020" name="mSystems">
        <title>Genome- and Community-Level Interaction Insights into Carbon Utilization and Element Cycling Functions of Hydrothermarchaeota in Hydrothermal Sediment.</title>
        <authorList>
            <person name="Zhou Z."/>
            <person name="Liu Y."/>
            <person name="Xu W."/>
            <person name="Pan J."/>
            <person name="Luo Z.H."/>
            <person name="Li M."/>
        </authorList>
    </citation>
    <scope>NUCLEOTIDE SEQUENCE [LARGE SCALE GENOMIC DNA]</scope>
    <source>
        <strain evidence="9">SpSt-966</strain>
    </source>
</reference>
<evidence type="ECO:0000256" key="4">
    <source>
        <dbReference type="ARBA" id="ARBA00022975"/>
    </source>
</evidence>
<dbReference type="InterPro" id="IPR001754">
    <property type="entry name" value="OMPdeCOase_dom"/>
</dbReference>
<comment type="caution">
    <text evidence="9">The sequence shown here is derived from an EMBL/GenBank/DDBJ whole genome shotgun (WGS) entry which is preliminary data.</text>
</comment>
<dbReference type="PANTHER" id="PTHR43375:SF1">
    <property type="entry name" value="OROTIDINE 5'-PHOSPHATE DECARBOXYLASE"/>
    <property type="match status" value="1"/>
</dbReference>
<evidence type="ECO:0000259" key="8">
    <source>
        <dbReference type="SMART" id="SM00934"/>
    </source>
</evidence>
<keyword evidence="5 9" id="KW-0456">Lyase</keyword>
<comment type="pathway">
    <text evidence="1">Pyrimidine metabolism; UMP biosynthesis via de novo pathway; UMP from orotate: step 2/2.</text>
</comment>
<gene>
    <name evidence="9" type="primary">pyrF</name>
    <name evidence="9" type="ORF">ENX73_03665</name>
</gene>
<dbReference type="EMBL" id="DTPE01000156">
    <property type="protein sequence ID" value="HGE75203.1"/>
    <property type="molecule type" value="Genomic_DNA"/>
</dbReference>
<dbReference type="InterPro" id="IPR013785">
    <property type="entry name" value="Aldolase_TIM"/>
</dbReference>
<evidence type="ECO:0000313" key="9">
    <source>
        <dbReference type="EMBL" id="HGE75203.1"/>
    </source>
</evidence>
<evidence type="ECO:0000256" key="1">
    <source>
        <dbReference type="ARBA" id="ARBA00004861"/>
    </source>
</evidence>
<dbReference type="Pfam" id="PF00215">
    <property type="entry name" value="OMPdecase"/>
    <property type="match status" value="1"/>
</dbReference>
<dbReference type="UniPathway" id="UPA00070">
    <property type="reaction ID" value="UER00120"/>
</dbReference>
<evidence type="ECO:0000256" key="7">
    <source>
        <dbReference type="NCBIfam" id="TIGR02127"/>
    </source>
</evidence>
<accession>A0A7V3REN6</accession>
<dbReference type="CDD" id="cd04725">
    <property type="entry name" value="OMP_decarboxylase_like"/>
    <property type="match status" value="1"/>
</dbReference>
<proteinExistence type="inferred from homology"/>
<dbReference type="EC" id="4.1.1.23" evidence="7"/>
<keyword evidence="3" id="KW-0210">Decarboxylase</keyword>
<dbReference type="NCBIfam" id="TIGR02127">
    <property type="entry name" value="pyrF_sub2"/>
    <property type="match status" value="1"/>
</dbReference>
<dbReference type="GO" id="GO:0006207">
    <property type="term" value="P:'de novo' pyrimidine nucleobase biosynthetic process"/>
    <property type="evidence" value="ECO:0007669"/>
    <property type="project" value="InterPro"/>
</dbReference>
<dbReference type="Gene3D" id="3.20.20.70">
    <property type="entry name" value="Aldolase class I"/>
    <property type="match status" value="1"/>
</dbReference>
<dbReference type="SMART" id="SM00934">
    <property type="entry name" value="OMPdecase"/>
    <property type="match status" value="1"/>
</dbReference>
<evidence type="ECO:0000256" key="5">
    <source>
        <dbReference type="ARBA" id="ARBA00023239"/>
    </source>
</evidence>
<evidence type="ECO:0000256" key="2">
    <source>
        <dbReference type="ARBA" id="ARBA00008847"/>
    </source>
</evidence>
<feature type="domain" description="Orotidine 5'-phosphate decarboxylase" evidence="8">
    <location>
        <begin position="17"/>
        <end position="248"/>
    </location>
</feature>
<comment type="catalytic activity">
    <reaction evidence="6">
        <text>orotidine 5'-phosphate + H(+) = UMP + CO2</text>
        <dbReference type="Rhea" id="RHEA:11596"/>
        <dbReference type="ChEBI" id="CHEBI:15378"/>
        <dbReference type="ChEBI" id="CHEBI:16526"/>
        <dbReference type="ChEBI" id="CHEBI:57538"/>
        <dbReference type="ChEBI" id="CHEBI:57865"/>
        <dbReference type="EC" id="4.1.1.23"/>
    </reaction>
</comment>
<comment type="similarity">
    <text evidence="2">Belongs to the OMP decarboxylase family. Type 2 subfamily.</text>
</comment>
<name>A0A7V3REN6_9BACT</name>
<protein>
    <recommendedName>
        <fullName evidence="7">Orotidine-5'-phosphate decarboxylase</fullName>
        <ecNumber evidence="7">4.1.1.23</ecNumber>
    </recommendedName>
</protein>
<organism evidence="9">
    <name type="scientific">Mesoaciditoga lauensis</name>
    <dbReference type="NCBI Taxonomy" id="1495039"/>
    <lineage>
        <taxon>Bacteria</taxon>
        <taxon>Thermotogati</taxon>
        <taxon>Thermotogota</taxon>
        <taxon>Thermotogae</taxon>
        <taxon>Mesoaciditogales</taxon>
        <taxon>Mesoaciditogaceae</taxon>
        <taxon>Mesoaciditoga</taxon>
    </lineage>
</organism>
<dbReference type="InterPro" id="IPR011060">
    <property type="entry name" value="RibuloseP-bd_barrel"/>
</dbReference>
<dbReference type="AlphaFoldDB" id="A0A7V3REN6"/>
<evidence type="ECO:0000256" key="6">
    <source>
        <dbReference type="ARBA" id="ARBA00049157"/>
    </source>
</evidence>
<dbReference type="InterPro" id="IPR011995">
    <property type="entry name" value="OMPdecase_type-2"/>
</dbReference>
<evidence type="ECO:0000256" key="3">
    <source>
        <dbReference type="ARBA" id="ARBA00022793"/>
    </source>
</evidence>
<dbReference type="SUPFAM" id="SSF51366">
    <property type="entry name" value="Ribulose-phoshate binding barrel"/>
    <property type="match status" value="1"/>
</dbReference>
<dbReference type="GO" id="GO:0044205">
    <property type="term" value="P:'de novo' UMP biosynthetic process"/>
    <property type="evidence" value="ECO:0007669"/>
    <property type="project" value="UniProtKB-UniPathway"/>
</dbReference>
<dbReference type="GO" id="GO:0004590">
    <property type="term" value="F:orotidine-5'-phosphate decarboxylase activity"/>
    <property type="evidence" value="ECO:0007669"/>
    <property type="project" value="UniProtKB-UniRule"/>
</dbReference>